<accession>A0ABD3B5P9</accession>
<dbReference type="PANTHER" id="PTHR34547:SF1">
    <property type="entry name" value="YACP-LIKE NYN DOMAIN PROTEIN"/>
    <property type="match status" value="1"/>
</dbReference>
<organism evidence="2 3">
    <name type="scientific">Cinchona calisaya</name>
    <dbReference type="NCBI Taxonomy" id="153742"/>
    <lineage>
        <taxon>Eukaryota</taxon>
        <taxon>Viridiplantae</taxon>
        <taxon>Streptophyta</taxon>
        <taxon>Embryophyta</taxon>
        <taxon>Tracheophyta</taxon>
        <taxon>Spermatophyta</taxon>
        <taxon>Magnoliopsida</taxon>
        <taxon>eudicotyledons</taxon>
        <taxon>Gunneridae</taxon>
        <taxon>Pentapetalae</taxon>
        <taxon>asterids</taxon>
        <taxon>lamiids</taxon>
        <taxon>Gentianales</taxon>
        <taxon>Rubiaceae</taxon>
        <taxon>Cinchonoideae</taxon>
        <taxon>Cinchoneae</taxon>
        <taxon>Cinchona</taxon>
    </lineage>
</organism>
<keyword evidence="3" id="KW-1185">Reference proteome</keyword>
<dbReference type="Proteomes" id="UP001630127">
    <property type="component" value="Unassembled WGS sequence"/>
</dbReference>
<sequence length="309" mass="34940">MTVAAASFGIVSLFSLAYTNNNGCVDGGYGHCHCCYSSKIVVAKKSKKPQTPSPEGSKLPPPRITTNLKQNLQFLKLWKEFQKRKSNTPKPATSYRRKRVYKEEIPEEEAEDYRDPTLTLYFTNQGIETAVPVLLVDGYNVCGYWAKLKKHFMNGRLDIARQKLIDELITFSTLREVKVVVVFDAMMSGLPTHKESFACIDIVYSAETCADAWIEKEVVALREDGCPKVWVVTSDRSQQHAAYGAGAFVWSSKALISEIKASQKEMEMMLREHRSTSMQGKLLKHNLDSEVVDALKDLRDKLSENESRR</sequence>
<name>A0ABD3B5P9_9GENT</name>
<feature type="signal peptide" evidence="1">
    <location>
        <begin position="1"/>
        <end position="19"/>
    </location>
</feature>
<dbReference type="PANTHER" id="PTHR34547">
    <property type="entry name" value="YACP-LIKE NYN DOMAIN PROTEIN"/>
    <property type="match status" value="1"/>
</dbReference>
<evidence type="ECO:0008006" key="4">
    <source>
        <dbReference type="Google" id="ProtNLM"/>
    </source>
</evidence>
<dbReference type="EMBL" id="JBJUIK010000001">
    <property type="protein sequence ID" value="KAL3538429.1"/>
    <property type="molecule type" value="Genomic_DNA"/>
</dbReference>
<evidence type="ECO:0000256" key="1">
    <source>
        <dbReference type="SAM" id="SignalP"/>
    </source>
</evidence>
<dbReference type="AlphaFoldDB" id="A0ABD3B5P9"/>
<protein>
    <recommendedName>
        <fullName evidence="4">YacP-like NYN domain protein</fullName>
    </recommendedName>
</protein>
<dbReference type="CDD" id="cd10912">
    <property type="entry name" value="PIN_YacP-like"/>
    <property type="match status" value="1"/>
</dbReference>
<dbReference type="Pfam" id="PF05991">
    <property type="entry name" value="NYN_YacP"/>
    <property type="match status" value="1"/>
</dbReference>
<feature type="chain" id="PRO_5044772960" description="YacP-like NYN domain protein" evidence="1">
    <location>
        <begin position="20"/>
        <end position="309"/>
    </location>
</feature>
<keyword evidence="1" id="KW-0732">Signal</keyword>
<evidence type="ECO:0000313" key="3">
    <source>
        <dbReference type="Proteomes" id="UP001630127"/>
    </source>
</evidence>
<reference evidence="2 3" key="1">
    <citation type="submission" date="2024-11" db="EMBL/GenBank/DDBJ databases">
        <title>A near-complete genome assembly of Cinchona calisaya.</title>
        <authorList>
            <person name="Lian D.C."/>
            <person name="Zhao X.W."/>
            <person name="Wei L."/>
        </authorList>
    </citation>
    <scope>NUCLEOTIDE SEQUENCE [LARGE SCALE GENOMIC DNA]</scope>
    <source>
        <tissue evidence="2">Nenye</tissue>
    </source>
</reference>
<evidence type="ECO:0000313" key="2">
    <source>
        <dbReference type="EMBL" id="KAL3538429.1"/>
    </source>
</evidence>
<proteinExistence type="predicted"/>
<gene>
    <name evidence="2" type="ORF">ACH5RR_001795</name>
</gene>
<comment type="caution">
    <text evidence="2">The sequence shown here is derived from an EMBL/GenBank/DDBJ whole genome shotgun (WGS) entry which is preliminary data.</text>
</comment>
<dbReference type="InterPro" id="IPR010298">
    <property type="entry name" value="YacP-like"/>
</dbReference>